<comment type="caution">
    <text evidence="1">The sequence shown here is derived from an EMBL/GenBank/DDBJ whole genome shotgun (WGS) entry which is preliminary data.</text>
</comment>
<keyword evidence="2" id="KW-1185">Reference proteome</keyword>
<dbReference type="EMBL" id="AONQ01000005">
    <property type="protein sequence ID" value="EME71385.1"/>
    <property type="molecule type" value="Genomic_DNA"/>
</dbReference>
<organism evidence="1 2">
    <name type="scientific">Paramagnetospirillum caucaseum</name>
    <dbReference type="NCBI Taxonomy" id="1244869"/>
    <lineage>
        <taxon>Bacteria</taxon>
        <taxon>Pseudomonadati</taxon>
        <taxon>Pseudomonadota</taxon>
        <taxon>Alphaproteobacteria</taxon>
        <taxon>Rhodospirillales</taxon>
        <taxon>Magnetospirillaceae</taxon>
        <taxon>Paramagnetospirillum</taxon>
    </lineage>
</organism>
<evidence type="ECO:0000313" key="2">
    <source>
        <dbReference type="Proteomes" id="UP000011744"/>
    </source>
</evidence>
<sequence length="205" mass="21593">MTISYPLALPRVTGFKTHGWRPRAAVAVSESPFTFAQQAQPHQGQAWAIAVTLPPMNRARAEVWIAWRLALNGREGTFLLGDPDGAAPQGSIAAAGIVLDGAHAARAQDLSMAGLAPGATLAAGDYLQLGSGASARLHKWLFDGAADGDGRITGAVWPRLRAAYSDAAAVVTRETVGVFRMSSNTMPWDSDVSAYGMSFEAMEVL</sequence>
<protein>
    <submittedName>
        <fullName evidence="1">Uncharacterized protein</fullName>
    </submittedName>
</protein>
<proteinExistence type="predicted"/>
<name>M2ZAF3_9PROT</name>
<gene>
    <name evidence="1" type="ORF">H261_03213</name>
</gene>
<dbReference type="RefSeq" id="WP_008614252.1">
    <property type="nucleotide sequence ID" value="NZ_AONQ01000005.1"/>
</dbReference>
<dbReference type="eggNOG" id="ENOG5032WF0">
    <property type="taxonomic scope" value="Bacteria"/>
</dbReference>
<dbReference type="Proteomes" id="UP000011744">
    <property type="component" value="Unassembled WGS sequence"/>
</dbReference>
<dbReference type="PATRIC" id="fig|1244869.3.peg.642"/>
<dbReference type="STRING" id="1244869.H261_03213"/>
<evidence type="ECO:0000313" key="1">
    <source>
        <dbReference type="EMBL" id="EME71385.1"/>
    </source>
</evidence>
<accession>M2ZAF3</accession>
<reference evidence="1 2" key="1">
    <citation type="journal article" date="2014" name="Genome Announc.">
        <title>Draft Genome Sequence of Magnetospirillum sp. Strain SO-1, a Freshwater Magnetotactic Bacterium Isolated from the Ol'khovka River, Russia.</title>
        <authorList>
            <person name="Grouzdev D.S."/>
            <person name="Dziuba M.V."/>
            <person name="Sukhacheva M.S."/>
            <person name="Mardanov A.V."/>
            <person name="Beletskiy A.V."/>
            <person name="Kuznetsov B.B."/>
            <person name="Skryabin K.G."/>
        </authorList>
    </citation>
    <scope>NUCLEOTIDE SEQUENCE [LARGE SCALE GENOMIC DNA]</scope>
    <source>
        <strain evidence="1 2">SO-1</strain>
    </source>
</reference>
<dbReference type="AlphaFoldDB" id="M2ZAF3"/>
<dbReference type="OrthoDB" id="7362379at2"/>